<keyword evidence="10" id="KW-0961">Cell wall biogenesis/degradation</keyword>
<dbReference type="InterPro" id="IPR018044">
    <property type="entry name" value="Peptidase_S11"/>
</dbReference>
<comment type="catalytic activity">
    <reaction evidence="11">
        <text>Preferential cleavage: (Ac)2-L-Lys-D-Ala-|-D-Ala. Also transpeptidation of peptidyl-alanyl moieties that are N-acyl substituents of D-alanine.</text>
        <dbReference type="EC" id="3.4.16.4"/>
    </reaction>
</comment>
<evidence type="ECO:0000313" key="18">
    <source>
        <dbReference type="EMBL" id="PRR85774.1"/>
    </source>
</evidence>
<keyword evidence="4 18" id="KW-0121">Carboxypeptidase</keyword>
<dbReference type="GO" id="GO:0071555">
    <property type="term" value="P:cell wall organization"/>
    <property type="evidence" value="ECO:0007669"/>
    <property type="project" value="UniProtKB-KW"/>
</dbReference>
<evidence type="ECO:0000259" key="17">
    <source>
        <dbReference type="Pfam" id="PF07943"/>
    </source>
</evidence>
<dbReference type="SUPFAM" id="SSF56601">
    <property type="entry name" value="beta-lactamase/transpeptidase-like"/>
    <property type="match status" value="1"/>
</dbReference>
<proteinExistence type="inferred from homology"/>
<evidence type="ECO:0000256" key="2">
    <source>
        <dbReference type="ARBA" id="ARBA00007164"/>
    </source>
</evidence>
<dbReference type="Pfam" id="PF00768">
    <property type="entry name" value="Peptidase_S11"/>
    <property type="match status" value="1"/>
</dbReference>
<accession>A0A2T0BPH0</accession>
<feature type="transmembrane region" description="Helical" evidence="15">
    <location>
        <begin position="382"/>
        <end position="403"/>
    </location>
</feature>
<dbReference type="PRINTS" id="PR00725">
    <property type="entry name" value="DADACBPTASE1"/>
</dbReference>
<keyword evidence="7 18" id="KW-0378">Hydrolase</keyword>
<evidence type="ECO:0000256" key="5">
    <source>
        <dbReference type="ARBA" id="ARBA00022670"/>
    </source>
</evidence>
<evidence type="ECO:0000256" key="11">
    <source>
        <dbReference type="ARBA" id="ARBA00034000"/>
    </source>
</evidence>
<feature type="domain" description="Peptidase S11 D-Ala-D-Ala carboxypeptidase A C-terminal" evidence="17">
    <location>
        <begin position="277"/>
        <end position="359"/>
    </location>
</feature>
<evidence type="ECO:0000256" key="1">
    <source>
        <dbReference type="ARBA" id="ARBA00004752"/>
    </source>
</evidence>
<evidence type="ECO:0000256" key="8">
    <source>
        <dbReference type="ARBA" id="ARBA00022960"/>
    </source>
</evidence>
<dbReference type="PANTHER" id="PTHR21581">
    <property type="entry name" value="D-ALANYL-D-ALANINE CARBOXYPEPTIDASE"/>
    <property type="match status" value="1"/>
</dbReference>
<dbReference type="Pfam" id="PF07943">
    <property type="entry name" value="PBP5_C"/>
    <property type="match status" value="1"/>
</dbReference>
<evidence type="ECO:0000256" key="6">
    <source>
        <dbReference type="ARBA" id="ARBA00022729"/>
    </source>
</evidence>
<dbReference type="GO" id="GO:0009002">
    <property type="term" value="F:serine-type D-Ala-D-Ala carboxypeptidase activity"/>
    <property type="evidence" value="ECO:0007669"/>
    <property type="project" value="UniProtKB-EC"/>
</dbReference>
<keyword evidence="19" id="KW-1185">Reference proteome</keyword>
<keyword evidence="9" id="KW-0573">Peptidoglycan synthesis</keyword>
<feature type="active site" evidence="12">
    <location>
        <position position="115"/>
    </location>
</feature>
<dbReference type="Proteomes" id="UP000237798">
    <property type="component" value="Unassembled WGS sequence"/>
</dbReference>
<evidence type="ECO:0000313" key="19">
    <source>
        <dbReference type="Proteomes" id="UP000237798"/>
    </source>
</evidence>
<keyword evidence="6" id="KW-0732">Signal</keyword>
<evidence type="ECO:0000256" key="4">
    <source>
        <dbReference type="ARBA" id="ARBA00022645"/>
    </source>
</evidence>
<evidence type="ECO:0000256" key="9">
    <source>
        <dbReference type="ARBA" id="ARBA00022984"/>
    </source>
</evidence>
<dbReference type="RefSeq" id="WP_106008728.1">
    <property type="nucleotide sequence ID" value="NZ_JALCPJ010000032.1"/>
</dbReference>
<feature type="active site" description="Proton acceptor" evidence="12">
    <location>
        <position position="63"/>
    </location>
</feature>
<reference evidence="18 19" key="1">
    <citation type="submission" date="2018-03" db="EMBL/GenBank/DDBJ databases">
        <title>Genome sequence of Clostridium luticellarii DSM 29923.</title>
        <authorList>
            <person name="Poehlein A."/>
            <person name="Daniel R."/>
        </authorList>
    </citation>
    <scope>NUCLEOTIDE SEQUENCE [LARGE SCALE GENOMIC DNA]</scope>
    <source>
        <strain evidence="18 19">DSM 29923</strain>
    </source>
</reference>
<evidence type="ECO:0000259" key="16">
    <source>
        <dbReference type="Pfam" id="PF00768"/>
    </source>
</evidence>
<keyword evidence="5" id="KW-0645">Protease</keyword>
<feature type="active site" description="Acyl-ester intermediate" evidence="12">
    <location>
        <position position="60"/>
    </location>
</feature>
<comment type="pathway">
    <text evidence="1">Cell wall biogenesis; peptidoglycan biosynthesis.</text>
</comment>
<dbReference type="InterPro" id="IPR012338">
    <property type="entry name" value="Beta-lactam/transpept-like"/>
</dbReference>
<dbReference type="UniPathway" id="UPA00219"/>
<keyword evidence="8" id="KW-0133">Cell shape</keyword>
<dbReference type="GO" id="GO:0008360">
    <property type="term" value="P:regulation of cell shape"/>
    <property type="evidence" value="ECO:0007669"/>
    <property type="project" value="UniProtKB-KW"/>
</dbReference>
<dbReference type="EC" id="3.4.16.4" evidence="3"/>
<comment type="caution">
    <text evidence="18">The sequence shown here is derived from an EMBL/GenBank/DDBJ whole genome shotgun (WGS) entry which is preliminary data.</text>
</comment>
<dbReference type="PROSITE" id="PS51257">
    <property type="entry name" value="PROKAR_LIPOPROTEIN"/>
    <property type="match status" value="1"/>
</dbReference>
<dbReference type="PANTHER" id="PTHR21581:SF33">
    <property type="entry name" value="D-ALANYL-D-ALANINE CARBOXYPEPTIDASE DACB"/>
    <property type="match status" value="1"/>
</dbReference>
<evidence type="ECO:0000256" key="14">
    <source>
        <dbReference type="RuleBase" id="RU004016"/>
    </source>
</evidence>
<sequence>MKKTITFILLFLLIYSCSLHNIYAKETPPAVSADSAVILDAATGQLLYSKNPDSPYPPASTTKIMTALLTLENTNLNDKVVIGKNPPAVEGTRLGLYPGEEITVRDLLYGLLLASDNDCAEALAEHISGSMDKFAAKMNARAKELGAKNTNFVNPTGLFDENHKTSARDLSLIMRALSKTPEYSKIATTTSYTIAPTNKSAKPRTVWNENKLVQKQSMYYYSGCEGGKTGYTIQSLHSYTATATRNGQELIVALIHDKNKTFFKDSISLFDFGFNNFQLTKLYSKGDLVTTYNRNKLSIPLIANSDFYYVKQKDDKSIPHLNIQNKNLSFKFFKIGDVVNKATVYFKGQNIGELKLSSGVNHTEKQILDSDVIQNLVMKNKYSIPIMAVFLTAIVIFTIRKFIYINK</sequence>
<protein>
    <recommendedName>
        <fullName evidence="3">serine-type D-Ala-D-Ala carboxypeptidase</fullName>
        <ecNumber evidence="3">3.4.16.4</ecNumber>
    </recommendedName>
</protein>
<organism evidence="18 19">
    <name type="scientific">Clostridium luticellarii</name>
    <dbReference type="NCBI Taxonomy" id="1691940"/>
    <lineage>
        <taxon>Bacteria</taxon>
        <taxon>Bacillati</taxon>
        <taxon>Bacillota</taxon>
        <taxon>Clostridia</taxon>
        <taxon>Eubacteriales</taxon>
        <taxon>Clostridiaceae</taxon>
        <taxon>Clostridium</taxon>
    </lineage>
</organism>
<dbReference type="OrthoDB" id="9791132at2"/>
<feature type="binding site" evidence="13">
    <location>
        <position position="228"/>
    </location>
    <ligand>
        <name>substrate</name>
    </ligand>
</feature>
<dbReference type="Gene3D" id="3.40.710.10">
    <property type="entry name" value="DD-peptidase/beta-lactamase superfamily"/>
    <property type="match status" value="1"/>
</dbReference>
<name>A0A2T0BPH0_9CLOT</name>
<evidence type="ECO:0000256" key="7">
    <source>
        <dbReference type="ARBA" id="ARBA00022801"/>
    </source>
</evidence>
<evidence type="ECO:0000256" key="13">
    <source>
        <dbReference type="PIRSR" id="PIRSR618044-2"/>
    </source>
</evidence>
<dbReference type="InterPro" id="IPR001967">
    <property type="entry name" value="Peptidase_S11_N"/>
</dbReference>
<keyword evidence="15" id="KW-0472">Membrane</keyword>
<evidence type="ECO:0000256" key="15">
    <source>
        <dbReference type="SAM" id="Phobius"/>
    </source>
</evidence>
<keyword evidence="15" id="KW-0812">Transmembrane</keyword>
<dbReference type="AlphaFoldDB" id="A0A2T0BPH0"/>
<evidence type="ECO:0000256" key="12">
    <source>
        <dbReference type="PIRSR" id="PIRSR618044-1"/>
    </source>
</evidence>
<dbReference type="EMBL" id="PVXP01000012">
    <property type="protein sequence ID" value="PRR85774.1"/>
    <property type="molecule type" value="Genomic_DNA"/>
</dbReference>
<dbReference type="GO" id="GO:0009252">
    <property type="term" value="P:peptidoglycan biosynthetic process"/>
    <property type="evidence" value="ECO:0007669"/>
    <property type="project" value="UniProtKB-UniPathway"/>
</dbReference>
<feature type="domain" description="Peptidase S11 D-alanyl-D-alanine carboxypeptidase A N-terminal" evidence="16">
    <location>
        <begin position="26"/>
        <end position="258"/>
    </location>
</feature>
<dbReference type="InterPro" id="IPR012907">
    <property type="entry name" value="Peptidase_S11_C"/>
</dbReference>
<comment type="similarity">
    <text evidence="2 14">Belongs to the peptidase S11 family.</text>
</comment>
<keyword evidence="15" id="KW-1133">Transmembrane helix</keyword>
<evidence type="ECO:0000256" key="10">
    <source>
        <dbReference type="ARBA" id="ARBA00023316"/>
    </source>
</evidence>
<evidence type="ECO:0000256" key="3">
    <source>
        <dbReference type="ARBA" id="ARBA00012448"/>
    </source>
</evidence>
<gene>
    <name evidence="18" type="primary">dacB_2</name>
    <name evidence="18" type="ORF">CLLU_12630</name>
</gene>
<dbReference type="GO" id="GO:0006508">
    <property type="term" value="P:proteolysis"/>
    <property type="evidence" value="ECO:0007669"/>
    <property type="project" value="UniProtKB-KW"/>
</dbReference>